<keyword evidence="1" id="KW-0812">Transmembrane</keyword>
<keyword evidence="1" id="KW-0472">Membrane</keyword>
<sequence length="258" mass="28413">MNTRMMKLCSWSGVAAIVLIAGGFVLAGFVPPPPPGADAARIGELFREDANRIRFGMILGMYGASLLMLYAAVIAIQMRRIEGRNAVLALAQFGCGAIFVLEFIYLEFFWVAATFRAERADDSFLLLNDMAWIPFIGISSTVVIQSLLFGIVILRDSGARYFPRWLGYYNIWAALSFTPGTFNMFFKSGPLAWDGVLAFWFPVLVFVSWLIINPLFLAKSVDRASEAETGTDPTALAAELGELREKLARLTTKLGANA</sequence>
<dbReference type="RefSeq" id="WP_185060401.1">
    <property type="nucleotide sequence ID" value="NZ_BAABJP010000020.1"/>
</dbReference>
<evidence type="ECO:0000313" key="2">
    <source>
        <dbReference type="EMBL" id="GAA5160163.1"/>
    </source>
</evidence>
<organism evidence="2 3">
    <name type="scientific">Pseudonocardia eucalypti</name>
    <dbReference type="NCBI Taxonomy" id="648755"/>
    <lineage>
        <taxon>Bacteria</taxon>
        <taxon>Bacillati</taxon>
        <taxon>Actinomycetota</taxon>
        <taxon>Actinomycetes</taxon>
        <taxon>Pseudonocardiales</taxon>
        <taxon>Pseudonocardiaceae</taxon>
        <taxon>Pseudonocardia</taxon>
    </lineage>
</organism>
<protein>
    <recommendedName>
        <fullName evidence="4">DUF4386 domain-containing protein</fullName>
    </recommendedName>
</protein>
<keyword evidence="3" id="KW-1185">Reference proteome</keyword>
<gene>
    <name evidence="2" type="ORF">GCM10023321_42310</name>
</gene>
<proteinExistence type="predicted"/>
<dbReference type="Proteomes" id="UP001428817">
    <property type="component" value="Unassembled WGS sequence"/>
</dbReference>
<name>A0ABP9QDQ4_9PSEU</name>
<feature type="transmembrane region" description="Helical" evidence="1">
    <location>
        <begin position="55"/>
        <end position="76"/>
    </location>
</feature>
<accession>A0ABP9QDQ4</accession>
<feature type="transmembrane region" description="Helical" evidence="1">
    <location>
        <begin position="166"/>
        <end position="186"/>
    </location>
</feature>
<keyword evidence="1" id="KW-1133">Transmembrane helix</keyword>
<evidence type="ECO:0000313" key="3">
    <source>
        <dbReference type="Proteomes" id="UP001428817"/>
    </source>
</evidence>
<feature type="transmembrane region" description="Helical" evidence="1">
    <location>
        <begin position="131"/>
        <end position="154"/>
    </location>
</feature>
<evidence type="ECO:0000256" key="1">
    <source>
        <dbReference type="SAM" id="Phobius"/>
    </source>
</evidence>
<feature type="transmembrane region" description="Helical" evidence="1">
    <location>
        <begin position="88"/>
        <end position="111"/>
    </location>
</feature>
<reference evidence="3" key="1">
    <citation type="journal article" date="2019" name="Int. J. Syst. Evol. Microbiol.">
        <title>The Global Catalogue of Microorganisms (GCM) 10K type strain sequencing project: providing services to taxonomists for standard genome sequencing and annotation.</title>
        <authorList>
            <consortium name="The Broad Institute Genomics Platform"/>
            <consortium name="The Broad Institute Genome Sequencing Center for Infectious Disease"/>
            <person name="Wu L."/>
            <person name="Ma J."/>
        </authorList>
    </citation>
    <scope>NUCLEOTIDE SEQUENCE [LARGE SCALE GENOMIC DNA]</scope>
    <source>
        <strain evidence="3">JCM 18303</strain>
    </source>
</reference>
<dbReference type="EMBL" id="BAABJP010000020">
    <property type="protein sequence ID" value="GAA5160163.1"/>
    <property type="molecule type" value="Genomic_DNA"/>
</dbReference>
<comment type="caution">
    <text evidence="2">The sequence shown here is derived from an EMBL/GenBank/DDBJ whole genome shotgun (WGS) entry which is preliminary data.</text>
</comment>
<feature type="transmembrane region" description="Helical" evidence="1">
    <location>
        <begin position="198"/>
        <end position="218"/>
    </location>
</feature>
<evidence type="ECO:0008006" key="4">
    <source>
        <dbReference type="Google" id="ProtNLM"/>
    </source>
</evidence>